<accession>A0A6G0VIM0</accession>
<evidence type="ECO:0000313" key="2">
    <source>
        <dbReference type="Proteomes" id="UP000478052"/>
    </source>
</evidence>
<feature type="non-terminal residue" evidence="1">
    <location>
        <position position="1"/>
    </location>
</feature>
<dbReference type="OrthoDB" id="8963520at2759"/>
<protein>
    <submittedName>
        <fullName evidence="1">Uncharacterized protein</fullName>
    </submittedName>
</protein>
<name>A0A6G0VIM0_APHCR</name>
<dbReference type="EMBL" id="VUJU01016721">
    <property type="protein sequence ID" value="KAF0687840.1"/>
    <property type="molecule type" value="Genomic_DNA"/>
</dbReference>
<comment type="caution">
    <text evidence="1">The sequence shown here is derived from an EMBL/GenBank/DDBJ whole genome shotgun (WGS) entry which is preliminary data.</text>
</comment>
<evidence type="ECO:0000313" key="1">
    <source>
        <dbReference type="EMBL" id="KAF0687840.1"/>
    </source>
</evidence>
<sequence>SIVALRDKHNNVRINNALFVKLTGIQKYFTTCGGPERAVLRGSHIQLDNLSTFSTDMTSQLNVFWHDRDTLGVDSAQVVRFAGLLQRHDGRALETQIGLEVLSDLTHMPLGTAIYGSTVQCSFGTTDLTERSPRR</sequence>
<reference evidence="1 2" key="1">
    <citation type="submission" date="2019-08" db="EMBL/GenBank/DDBJ databases">
        <title>Whole genome of Aphis craccivora.</title>
        <authorList>
            <person name="Voronova N.V."/>
            <person name="Shulinski R.S."/>
            <person name="Bandarenka Y.V."/>
            <person name="Zhorov D.G."/>
            <person name="Warner D."/>
        </authorList>
    </citation>
    <scope>NUCLEOTIDE SEQUENCE [LARGE SCALE GENOMIC DNA]</scope>
    <source>
        <strain evidence="1">180601</strain>
        <tissue evidence="1">Whole Body</tissue>
    </source>
</reference>
<gene>
    <name evidence="1" type="ORF">FWK35_00028913</name>
</gene>
<dbReference type="AlphaFoldDB" id="A0A6G0VIM0"/>
<dbReference type="Proteomes" id="UP000478052">
    <property type="component" value="Unassembled WGS sequence"/>
</dbReference>
<organism evidence="1 2">
    <name type="scientific">Aphis craccivora</name>
    <name type="common">Cowpea aphid</name>
    <dbReference type="NCBI Taxonomy" id="307492"/>
    <lineage>
        <taxon>Eukaryota</taxon>
        <taxon>Metazoa</taxon>
        <taxon>Ecdysozoa</taxon>
        <taxon>Arthropoda</taxon>
        <taxon>Hexapoda</taxon>
        <taxon>Insecta</taxon>
        <taxon>Pterygota</taxon>
        <taxon>Neoptera</taxon>
        <taxon>Paraneoptera</taxon>
        <taxon>Hemiptera</taxon>
        <taxon>Sternorrhyncha</taxon>
        <taxon>Aphidomorpha</taxon>
        <taxon>Aphidoidea</taxon>
        <taxon>Aphididae</taxon>
        <taxon>Aphidini</taxon>
        <taxon>Aphis</taxon>
        <taxon>Aphis</taxon>
    </lineage>
</organism>
<proteinExistence type="predicted"/>
<keyword evidence="2" id="KW-1185">Reference proteome</keyword>